<organism evidence="1 2">
    <name type="scientific">Paraburkholderia humisilvae</name>
    <dbReference type="NCBI Taxonomy" id="627669"/>
    <lineage>
        <taxon>Bacteria</taxon>
        <taxon>Pseudomonadati</taxon>
        <taxon>Pseudomonadota</taxon>
        <taxon>Betaproteobacteria</taxon>
        <taxon>Burkholderiales</taxon>
        <taxon>Burkholderiaceae</taxon>
        <taxon>Paraburkholderia</taxon>
    </lineage>
</organism>
<name>A0A6J5EUN2_9BURK</name>
<dbReference type="Proteomes" id="UP000494363">
    <property type="component" value="Unassembled WGS sequence"/>
</dbReference>
<dbReference type="EMBL" id="CADIKH010000045">
    <property type="protein sequence ID" value="CAB3770259.1"/>
    <property type="molecule type" value="Genomic_DNA"/>
</dbReference>
<protein>
    <submittedName>
        <fullName evidence="1">Uncharacterized protein</fullName>
    </submittedName>
</protein>
<proteinExistence type="predicted"/>
<evidence type="ECO:0000313" key="2">
    <source>
        <dbReference type="Proteomes" id="UP000494363"/>
    </source>
</evidence>
<gene>
    <name evidence="1" type="ORF">LMG29542_06306</name>
</gene>
<dbReference type="AlphaFoldDB" id="A0A6J5EUN2"/>
<accession>A0A6J5EUN2</accession>
<keyword evidence="2" id="KW-1185">Reference proteome</keyword>
<evidence type="ECO:0000313" key="1">
    <source>
        <dbReference type="EMBL" id="CAB3770259.1"/>
    </source>
</evidence>
<sequence length="148" mass="15936">MVAGGVLVQSRECQHSRAATEEGSVRSIADLLAMGRAPARGMRMGLSIGSKFGKGPVVRERLLTVFASDDAANRRRVIRCGRHAGSCLSLKIVRLCTGTIGGIRSHYSRSTTAARIDAKRTLSLAEHVGEQRPSLMVSPFAIYAEIAW</sequence>
<reference evidence="1 2" key="1">
    <citation type="submission" date="2020-04" db="EMBL/GenBank/DDBJ databases">
        <authorList>
            <person name="De Canck E."/>
        </authorList>
    </citation>
    <scope>NUCLEOTIDE SEQUENCE [LARGE SCALE GENOMIC DNA]</scope>
    <source>
        <strain evidence="1 2">LMG 29542</strain>
    </source>
</reference>